<dbReference type="InterPro" id="IPR041617">
    <property type="entry name" value="TPR_MalT"/>
</dbReference>
<feature type="domain" description="HTH luxR-type" evidence="4">
    <location>
        <begin position="784"/>
        <end position="849"/>
    </location>
</feature>
<dbReference type="PROSITE" id="PS50043">
    <property type="entry name" value="HTH_LUXR_2"/>
    <property type="match status" value="1"/>
</dbReference>
<dbReference type="InterPro" id="IPR036388">
    <property type="entry name" value="WH-like_DNA-bd_sf"/>
</dbReference>
<dbReference type="InterPro" id="IPR027417">
    <property type="entry name" value="P-loop_NTPase"/>
</dbReference>
<evidence type="ECO:0000256" key="3">
    <source>
        <dbReference type="ARBA" id="ARBA00023163"/>
    </source>
</evidence>
<dbReference type="InterPro" id="IPR016032">
    <property type="entry name" value="Sig_transdc_resp-reg_C-effctor"/>
</dbReference>
<dbReference type="Gene3D" id="1.25.40.10">
    <property type="entry name" value="Tetratricopeptide repeat domain"/>
    <property type="match status" value="1"/>
</dbReference>
<name>A0A317DUQ5_9PROT</name>
<protein>
    <recommendedName>
        <fullName evidence="4">HTH luxR-type domain-containing protein</fullName>
    </recommendedName>
</protein>
<dbReference type="PANTHER" id="PTHR44688">
    <property type="entry name" value="DNA-BINDING TRANSCRIPTIONAL ACTIVATOR DEVR_DOSR"/>
    <property type="match status" value="1"/>
</dbReference>
<keyword evidence="1" id="KW-0805">Transcription regulation</keyword>
<dbReference type="PANTHER" id="PTHR44688:SF16">
    <property type="entry name" value="DNA-BINDING TRANSCRIPTIONAL ACTIVATOR DEVR_DOSR"/>
    <property type="match status" value="1"/>
</dbReference>
<comment type="caution">
    <text evidence="5">The sequence shown here is derived from an EMBL/GenBank/DDBJ whole genome shotgun (WGS) entry which is preliminary data.</text>
</comment>
<reference evidence="5 6" key="1">
    <citation type="submission" date="2018-05" db="EMBL/GenBank/DDBJ databases">
        <title>Zavarzinia sp. HR-AS.</title>
        <authorList>
            <person name="Lee Y."/>
            <person name="Jeon C.O."/>
        </authorList>
    </citation>
    <scope>NUCLEOTIDE SEQUENCE [LARGE SCALE GENOMIC DNA]</scope>
    <source>
        <strain evidence="5 6">HR-AS</strain>
    </source>
</reference>
<keyword evidence="6" id="KW-1185">Reference proteome</keyword>
<dbReference type="PROSITE" id="PS00622">
    <property type="entry name" value="HTH_LUXR_1"/>
    <property type="match status" value="1"/>
</dbReference>
<evidence type="ECO:0000256" key="1">
    <source>
        <dbReference type="ARBA" id="ARBA00023015"/>
    </source>
</evidence>
<sequence>MLARLSAEAGDMQAIVLEAPPGYGKSTVMRQWLELRSEQGWRTAWLSLDALDDEPGRFASLVIGAFPGLCRQSVVLGSGELQEIEEVVDRLLSHDFSERPAALFIDDFHVVTNANIHRAIGRLAAQAPEGFQLVISSRIALPMALAKARLAGTVLVLREGDLALSDAETQRLLGNICKREIAPDQAEQLRQRAGGWAAMLQMAGLALEASESPARFIDEFSGTDIEVSRYLCEVTLDLQQPDVRRLLLATSPLDMFSPELCTALTGLENARALLAEIEDRHLLLIPLDRQRRWFKYHALFREFLESRLEVDHPGEKKRLLSAASTWFHDAGEIELAVEHALRAGDHERAAAFASDRLTDIALNRGEHATVQRWISNLPGEIIDRYPSLKIGLAWAFTFRQRHAEAGRLLSSVENDVQAALNLDKITEEQAAETLSTCDMIRAIAATASDRYTVAGKLFRAFDRKWTRTGFMEQASILIANAYTALALGRPRETRRLLEQSEEVVVRSQAPYAYGWYAVVKARLALYEGKLGDVIEHSRLTLENHDVDIRPVGFVRELMSVCLAEAHYEANRLEEARQSMDEAGEAALGHVTVELGESASRVLARLALPSGQVEEALSILRRSIALAQQAGLPRLVDLLGGEMATCLIRVGRLDEAFQVDQEMGLSQPTTEDFAASLDMRQLTQARLSLARGDVGRASRLVATLLNRVRSTGQVRLEISALCLAAGAQAQSGDMAESRRLATQAKLTAAQAGFRRSVIDEDYLLGGLIERQAAPVPDFVLPDVGAGNGLNGLSHREGHVLTLISQGLTNRDIAEALVLSEETVKWHMRNITKKLNARNRTHAVQIARQSGLLH</sequence>
<dbReference type="InterPro" id="IPR011990">
    <property type="entry name" value="TPR-like_helical_dom_sf"/>
</dbReference>
<dbReference type="InterPro" id="IPR059106">
    <property type="entry name" value="WHD_MalT"/>
</dbReference>
<gene>
    <name evidence="5" type="ORF">DKG74_19415</name>
</gene>
<evidence type="ECO:0000259" key="4">
    <source>
        <dbReference type="PROSITE" id="PS50043"/>
    </source>
</evidence>
<evidence type="ECO:0000256" key="2">
    <source>
        <dbReference type="ARBA" id="ARBA00023125"/>
    </source>
</evidence>
<dbReference type="Pfam" id="PF00196">
    <property type="entry name" value="GerE"/>
    <property type="match status" value="1"/>
</dbReference>
<dbReference type="CDD" id="cd06170">
    <property type="entry name" value="LuxR_C_like"/>
    <property type="match status" value="1"/>
</dbReference>
<evidence type="ECO:0000313" key="5">
    <source>
        <dbReference type="EMBL" id="PWR18417.1"/>
    </source>
</evidence>
<dbReference type="PRINTS" id="PR00038">
    <property type="entry name" value="HTHLUXR"/>
</dbReference>
<dbReference type="Pfam" id="PF25873">
    <property type="entry name" value="WHD_MalT"/>
    <property type="match status" value="1"/>
</dbReference>
<keyword evidence="3" id="KW-0804">Transcription</keyword>
<keyword evidence="2" id="KW-0238">DNA-binding</keyword>
<dbReference type="Proteomes" id="UP000245461">
    <property type="component" value="Unassembled WGS sequence"/>
</dbReference>
<dbReference type="AlphaFoldDB" id="A0A317DUQ5"/>
<dbReference type="SUPFAM" id="SSF46894">
    <property type="entry name" value="C-terminal effector domain of the bipartite response regulators"/>
    <property type="match status" value="1"/>
</dbReference>
<dbReference type="GO" id="GO:0006355">
    <property type="term" value="P:regulation of DNA-templated transcription"/>
    <property type="evidence" value="ECO:0007669"/>
    <property type="project" value="InterPro"/>
</dbReference>
<organism evidence="5 6">
    <name type="scientific">Zavarzinia aquatilis</name>
    <dbReference type="NCBI Taxonomy" id="2211142"/>
    <lineage>
        <taxon>Bacteria</taxon>
        <taxon>Pseudomonadati</taxon>
        <taxon>Pseudomonadota</taxon>
        <taxon>Alphaproteobacteria</taxon>
        <taxon>Rhodospirillales</taxon>
        <taxon>Zavarziniaceae</taxon>
        <taxon>Zavarzinia</taxon>
    </lineage>
</organism>
<dbReference type="SUPFAM" id="SSF48452">
    <property type="entry name" value="TPR-like"/>
    <property type="match status" value="1"/>
</dbReference>
<evidence type="ECO:0000313" key="6">
    <source>
        <dbReference type="Proteomes" id="UP000245461"/>
    </source>
</evidence>
<dbReference type="Pfam" id="PF17874">
    <property type="entry name" value="TPR_MalT"/>
    <property type="match status" value="1"/>
</dbReference>
<dbReference type="SMART" id="SM00421">
    <property type="entry name" value="HTH_LUXR"/>
    <property type="match status" value="1"/>
</dbReference>
<proteinExistence type="predicted"/>
<dbReference type="Gene3D" id="1.10.10.10">
    <property type="entry name" value="Winged helix-like DNA-binding domain superfamily/Winged helix DNA-binding domain"/>
    <property type="match status" value="1"/>
</dbReference>
<accession>A0A317DUQ5</accession>
<dbReference type="EMBL" id="QGLE01000015">
    <property type="protein sequence ID" value="PWR18417.1"/>
    <property type="molecule type" value="Genomic_DNA"/>
</dbReference>
<dbReference type="GO" id="GO:0003677">
    <property type="term" value="F:DNA binding"/>
    <property type="evidence" value="ECO:0007669"/>
    <property type="project" value="UniProtKB-KW"/>
</dbReference>
<dbReference type="SUPFAM" id="SSF52540">
    <property type="entry name" value="P-loop containing nucleoside triphosphate hydrolases"/>
    <property type="match status" value="1"/>
</dbReference>
<dbReference type="InterPro" id="IPR000792">
    <property type="entry name" value="Tscrpt_reg_LuxR_C"/>
</dbReference>